<keyword evidence="2" id="KW-1185">Reference proteome</keyword>
<dbReference type="Proteomes" id="UP001066276">
    <property type="component" value="Chromosome 6"/>
</dbReference>
<gene>
    <name evidence="1" type="ORF">NDU88_003119</name>
</gene>
<comment type="caution">
    <text evidence="1">The sequence shown here is derived from an EMBL/GenBank/DDBJ whole genome shotgun (WGS) entry which is preliminary data.</text>
</comment>
<evidence type="ECO:0000313" key="2">
    <source>
        <dbReference type="Proteomes" id="UP001066276"/>
    </source>
</evidence>
<dbReference type="EMBL" id="JANPWB010000010">
    <property type="protein sequence ID" value="KAJ1136704.1"/>
    <property type="molecule type" value="Genomic_DNA"/>
</dbReference>
<name>A0AAV7QAW4_PLEWA</name>
<accession>A0AAV7QAW4</accession>
<protein>
    <submittedName>
        <fullName evidence="1">Uncharacterized protein</fullName>
    </submittedName>
</protein>
<sequence>MQQPLYGAPPLKHADTASRVLPEAPITPTPLQHACEHSRTVAGREIPAAMTGGQTGIHWGQLPKKEHGDRHVTWVSAAQLVTATPRGPLLTFLSTVNGPD</sequence>
<evidence type="ECO:0000313" key="1">
    <source>
        <dbReference type="EMBL" id="KAJ1136704.1"/>
    </source>
</evidence>
<proteinExistence type="predicted"/>
<dbReference type="AlphaFoldDB" id="A0AAV7QAW4"/>
<reference evidence="1" key="1">
    <citation type="journal article" date="2022" name="bioRxiv">
        <title>Sequencing and chromosome-scale assembly of the giantPleurodeles waltlgenome.</title>
        <authorList>
            <person name="Brown T."/>
            <person name="Elewa A."/>
            <person name="Iarovenko S."/>
            <person name="Subramanian E."/>
            <person name="Araus A.J."/>
            <person name="Petzold A."/>
            <person name="Susuki M."/>
            <person name="Suzuki K.-i.T."/>
            <person name="Hayashi T."/>
            <person name="Toyoda A."/>
            <person name="Oliveira C."/>
            <person name="Osipova E."/>
            <person name="Leigh N.D."/>
            <person name="Simon A."/>
            <person name="Yun M.H."/>
        </authorList>
    </citation>
    <scope>NUCLEOTIDE SEQUENCE</scope>
    <source>
        <strain evidence="1">20211129_DDA</strain>
        <tissue evidence="1">Liver</tissue>
    </source>
</reference>
<organism evidence="1 2">
    <name type="scientific">Pleurodeles waltl</name>
    <name type="common">Iberian ribbed newt</name>
    <dbReference type="NCBI Taxonomy" id="8319"/>
    <lineage>
        <taxon>Eukaryota</taxon>
        <taxon>Metazoa</taxon>
        <taxon>Chordata</taxon>
        <taxon>Craniata</taxon>
        <taxon>Vertebrata</taxon>
        <taxon>Euteleostomi</taxon>
        <taxon>Amphibia</taxon>
        <taxon>Batrachia</taxon>
        <taxon>Caudata</taxon>
        <taxon>Salamandroidea</taxon>
        <taxon>Salamandridae</taxon>
        <taxon>Pleurodelinae</taxon>
        <taxon>Pleurodeles</taxon>
    </lineage>
</organism>